<feature type="domain" description="C2H2-type" evidence="7">
    <location>
        <begin position="1478"/>
        <end position="1506"/>
    </location>
</feature>
<feature type="region of interest" description="Disordered" evidence="6">
    <location>
        <begin position="198"/>
        <end position="284"/>
    </location>
</feature>
<keyword evidence="9" id="KW-1185">Reference proteome</keyword>
<feature type="compositionally biased region" description="Basic residues" evidence="6">
    <location>
        <begin position="709"/>
        <end position="718"/>
    </location>
</feature>
<evidence type="ECO:0000313" key="8">
    <source>
        <dbReference type="Ensembl" id="ENSSTUP00000088890.1"/>
    </source>
</evidence>
<feature type="domain" description="C2H2-type" evidence="7">
    <location>
        <begin position="991"/>
        <end position="1018"/>
    </location>
</feature>
<evidence type="ECO:0000256" key="6">
    <source>
        <dbReference type="SAM" id="MobiDB-lite"/>
    </source>
</evidence>
<feature type="compositionally biased region" description="Polar residues" evidence="6">
    <location>
        <begin position="738"/>
        <end position="754"/>
    </location>
</feature>
<feature type="compositionally biased region" description="Basic and acidic residues" evidence="6">
    <location>
        <begin position="206"/>
        <end position="218"/>
    </location>
</feature>
<feature type="region of interest" description="Disordered" evidence="6">
    <location>
        <begin position="622"/>
        <end position="798"/>
    </location>
</feature>
<gene>
    <name evidence="8" type="primary">ZNF335</name>
</gene>
<sequence length="1730" mass="191263">MEGEIEVESSSDVGPSGSGMEEPSESGMGMESSEAMSADSSDAAAHHASHHHSQHHHGIAPESDCHVGQSSEGVLVFLPETSSSTDVTHHRATVHLPDSSSVAQSTSVSTVTQSILVSGSAQVMVHSSAAVSDSTASTSSDLGSAIDKIIESTIGPDIMNGCIAVTSAEDGAAETSEAHTSSSALFSHHRITIEALGEGPTSTCHDQGDMQDNLHPDQPDQPSGSHYPDHEDHEDQDNQPQHSHASQYMDCSGGDVDGPDQTGESSSLYVDYEEPDQTRISSRSLSRFPEYGVVDNSDQDLRGYVEGSGVADSNPSSPGIRRHHSHYVVDCSAGTEVYLECEEDLRPQHSQSYIDSSSRANHSQGHLTLPNHSQGHLTLPNHSQSHRTLPNHSQSHRTLQQYVEFVAADSEQPGCSNYQDQEGQREDPNKSPDQNQGPDQDPDQPQHSDQQQPQHSHYMETTSSSTGPEASPGRYTGIGEGGEGSSTDHHHPEADTVGSGTDHHPQADTAGSAEAMECTESQPGPYISSSGTYSSRLEPEVEGAPEPQWSPSLGSPFRGEEGGMVGGSRTSAVEEGAGAGRGPGVTVPHTMAELEEMMEVVIVQQFKCKMCPYKSVSKDTLINHMRDRHFKPTGGPPPKKRGRPRRSDTLARQQAEVKPEPQPEEPEDEDIVDAGAIDDSEEDSDYNPADKDCRGRQPAPPPCSSTDRPRRRVGRPRKFTYTEGSYNCKEAEGAPKQRNGSVDPQGSEEASSSGLGNGPDSLANGKAVEAGISQSDSENKDPSPNGRPEEAEFFPRKRGRPSKRFLRKKYKKYMKYYTSLKPLLRPHNCWICGSRFLSQDDLRFHVDSHQGNDPECFKCLQCNYRCKRWSSLKEHMFNHQGNKPFKCEECDYSSVYKKDVIRHSAIHNKDKKTKSESCGLSDSQQVSKVLSFPCPVCHRVYPMQKRLTQHMKTHSAEKPHMCDKCGKSFKKRYTFKMHLLTHIQSVDNSRFKCEFCDYDCDNKKLLLNHQLSHANDRPFKCDYCKYSTSKEDFLVSHLAIKHTGEKPFSCEMCHFMTKHRKNLGLHVQCRHPEAFEEWSATHPEEPVRRRRRPFFTQQQIEELKQQHDDTASLQNTIVAVDSDTLQAMQTIQNASVSQDAMGNTTITYEQAGNSDLSAQNALDLLLNMSNARQLVENSLQVQMLKSSDSEVLKAGSWTAVTSATGGAQKVVTFHMSENGETLVQEVQEVYEAGTNENGEITQIAIQAYEGAEGFSVVEQMEQASEKGAEDFSVVEQMQQATEKGAEGFSVVEQMEQASEKGADDFSVVEQMEQTTQEIQSTGPGYSSGEGSPQPMEEEQEGTKTLKENRHTQYYLTSGVGDGVLQQVELSSELPGSPSMVGSPQDQNQLNPKRFSCRICSESFQGRSDMENHKRAHIDPSTFKCPDCDFTASSWPDVKTHMGMHTYLRPHKCPSCSFASKNRKDLRRHMMTHTNEKPFTCQICGQRFNRNGHLKFHMERLHSQDHATRKTHSGGGSQQQTFIVSSDEEALAMLQSLQAGQTISPEQLQKSLGQDNIIVSQEQGLDQDHIILSQEQGLEDKEEATYIQQITTVDGQTLQYITGDNQVQYVISQDGVQHFLPQEYVVLADGNHIQMSDGQIIQYENDGAFLQEQQISLSHDGQIQYLPISSEQQIVIPEDVEVAENSAVTVIADGATQQTQTVYTEATQEQLELLHQQGIQYDVVTFTDEQR</sequence>
<dbReference type="Pfam" id="PF00096">
    <property type="entry name" value="zf-C2H2"/>
    <property type="match status" value="2"/>
</dbReference>
<evidence type="ECO:0000256" key="3">
    <source>
        <dbReference type="ARBA" id="ARBA00022771"/>
    </source>
</evidence>
<dbReference type="SMART" id="SM00355">
    <property type="entry name" value="ZnF_C2H2"/>
    <property type="match status" value="13"/>
</dbReference>
<dbReference type="Ensembl" id="ENSSTUT00000094562.1">
    <property type="protein sequence ID" value="ENSSTUP00000088890.1"/>
    <property type="gene ID" value="ENSSTUG00000039045.1"/>
</dbReference>
<dbReference type="InterPro" id="IPR050688">
    <property type="entry name" value="Zinc_finger/UBP_domain"/>
</dbReference>
<evidence type="ECO:0000256" key="2">
    <source>
        <dbReference type="ARBA" id="ARBA00022737"/>
    </source>
</evidence>
<feature type="domain" description="C2H2-type" evidence="7">
    <location>
        <begin position="827"/>
        <end position="854"/>
    </location>
</feature>
<dbReference type="SMART" id="SM00384">
    <property type="entry name" value="AT_hook"/>
    <property type="match status" value="3"/>
</dbReference>
<feature type="region of interest" description="Disordered" evidence="6">
    <location>
        <begin position="350"/>
        <end position="396"/>
    </location>
</feature>
<feature type="domain" description="C2H2-type" evidence="7">
    <location>
        <begin position="885"/>
        <end position="912"/>
    </location>
</feature>
<dbReference type="OMA" id="QHMRERH"/>
<feature type="domain" description="C2H2-type" evidence="7">
    <location>
        <begin position="960"/>
        <end position="982"/>
    </location>
</feature>
<protein>
    <submittedName>
        <fullName evidence="8">Zinc finger protein 335</fullName>
    </submittedName>
</protein>
<feature type="domain" description="C2H2-type" evidence="7">
    <location>
        <begin position="1450"/>
        <end position="1477"/>
    </location>
</feature>
<feature type="region of interest" description="Disordered" evidence="6">
    <location>
        <begin position="1"/>
        <end position="66"/>
    </location>
</feature>
<dbReference type="GeneTree" id="ENSGT00940000158508"/>
<dbReference type="InterPro" id="IPR036236">
    <property type="entry name" value="Znf_C2H2_sf"/>
</dbReference>
<feature type="domain" description="C2H2-type" evidence="7">
    <location>
        <begin position="1422"/>
        <end position="1449"/>
    </location>
</feature>
<organism evidence="8 9">
    <name type="scientific">Salmo trutta</name>
    <name type="common">Brown trout</name>
    <dbReference type="NCBI Taxonomy" id="8032"/>
    <lineage>
        <taxon>Eukaryota</taxon>
        <taxon>Metazoa</taxon>
        <taxon>Chordata</taxon>
        <taxon>Craniata</taxon>
        <taxon>Vertebrata</taxon>
        <taxon>Euteleostomi</taxon>
        <taxon>Actinopterygii</taxon>
        <taxon>Neopterygii</taxon>
        <taxon>Teleostei</taxon>
        <taxon>Protacanthopterygii</taxon>
        <taxon>Salmoniformes</taxon>
        <taxon>Salmonidae</taxon>
        <taxon>Salmoninae</taxon>
        <taxon>Salmo</taxon>
    </lineage>
</organism>
<name>A0A674CYV7_SALTR</name>
<reference evidence="8" key="1">
    <citation type="submission" date="2025-05" db="UniProtKB">
        <authorList>
            <consortium name="Ensembl"/>
        </authorList>
    </citation>
    <scope>IDENTIFICATION</scope>
</reference>
<dbReference type="InterPro" id="IPR017956">
    <property type="entry name" value="AT_hook_DNA-bd_motif"/>
</dbReference>
<dbReference type="FunFam" id="3.30.160.60:FF:000444">
    <property type="entry name" value="Zinc finger protein 335"/>
    <property type="match status" value="1"/>
</dbReference>
<proteinExistence type="predicted"/>
<feature type="domain" description="C2H2-type" evidence="7">
    <location>
        <begin position="857"/>
        <end position="884"/>
    </location>
</feature>
<feature type="domain" description="C2H2-type" evidence="7">
    <location>
        <begin position="1019"/>
        <end position="1047"/>
    </location>
</feature>
<keyword evidence="4" id="KW-0862">Zinc</keyword>
<feature type="compositionally biased region" description="Low complexity" evidence="6">
    <location>
        <begin position="431"/>
        <end position="456"/>
    </location>
</feature>
<evidence type="ECO:0000259" key="7">
    <source>
        <dbReference type="PROSITE" id="PS50157"/>
    </source>
</evidence>
<feature type="compositionally biased region" description="Basic residues" evidence="6">
    <location>
        <begin position="47"/>
        <end position="58"/>
    </location>
</feature>
<feature type="domain" description="C2H2-type" evidence="7">
    <location>
        <begin position="932"/>
        <end position="959"/>
    </location>
</feature>
<feature type="compositionally biased region" description="Polar residues" evidence="6">
    <location>
        <begin position="459"/>
        <end position="468"/>
    </location>
</feature>
<dbReference type="GO" id="GO:0008270">
    <property type="term" value="F:zinc ion binding"/>
    <property type="evidence" value="ECO:0007669"/>
    <property type="project" value="UniProtKB-KW"/>
</dbReference>
<evidence type="ECO:0000256" key="5">
    <source>
        <dbReference type="PROSITE-ProRule" id="PRU00042"/>
    </source>
</evidence>
<keyword evidence="3 5" id="KW-0863">Zinc-finger</keyword>
<dbReference type="SUPFAM" id="SSF57667">
    <property type="entry name" value="beta-beta-alpha zinc fingers"/>
    <property type="match status" value="5"/>
</dbReference>
<evidence type="ECO:0000256" key="1">
    <source>
        <dbReference type="ARBA" id="ARBA00022723"/>
    </source>
</evidence>
<dbReference type="GO" id="GO:0045944">
    <property type="term" value="P:positive regulation of transcription by RNA polymerase II"/>
    <property type="evidence" value="ECO:0007669"/>
    <property type="project" value="TreeGrafter"/>
</dbReference>
<feature type="region of interest" description="Disordered" evidence="6">
    <location>
        <begin position="1312"/>
        <end position="1344"/>
    </location>
</feature>
<dbReference type="GO" id="GO:0050769">
    <property type="term" value="P:positive regulation of neurogenesis"/>
    <property type="evidence" value="ECO:0007669"/>
    <property type="project" value="TreeGrafter"/>
</dbReference>
<dbReference type="FunFam" id="3.30.160.60:FF:002167">
    <property type="entry name" value="Si:ch211-269m15.3"/>
    <property type="match status" value="1"/>
</dbReference>
<dbReference type="Ensembl" id="ENSSTUT00000094521.1">
    <property type="protein sequence ID" value="ENSSTUP00000088848.1"/>
    <property type="gene ID" value="ENSSTUG00000039045.1"/>
</dbReference>
<dbReference type="PROSITE" id="PS50157">
    <property type="entry name" value="ZINC_FINGER_C2H2_2"/>
    <property type="match status" value="11"/>
</dbReference>
<feature type="compositionally biased region" description="Basic and acidic residues" evidence="6">
    <location>
        <begin position="777"/>
        <end position="795"/>
    </location>
</feature>
<dbReference type="GO" id="GO:0007420">
    <property type="term" value="P:brain development"/>
    <property type="evidence" value="ECO:0007669"/>
    <property type="project" value="TreeGrafter"/>
</dbReference>
<dbReference type="PANTHER" id="PTHR24403">
    <property type="entry name" value="ZINC FINGER PROTEIN"/>
    <property type="match status" value="1"/>
</dbReference>
<dbReference type="Proteomes" id="UP000472277">
    <property type="component" value="Chromosome 30"/>
</dbReference>
<evidence type="ECO:0000313" key="9">
    <source>
        <dbReference type="Proteomes" id="UP000472277"/>
    </source>
</evidence>
<feature type="domain" description="C2H2-type" evidence="7">
    <location>
        <begin position="1394"/>
        <end position="1421"/>
    </location>
</feature>
<dbReference type="Gene3D" id="3.30.160.60">
    <property type="entry name" value="Classic Zinc Finger"/>
    <property type="match status" value="8"/>
</dbReference>
<feature type="region of interest" description="Disordered" evidence="6">
    <location>
        <begin position="412"/>
        <end position="568"/>
    </location>
</feature>
<dbReference type="InterPro" id="IPR013087">
    <property type="entry name" value="Znf_C2H2_type"/>
</dbReference>
<feature type="compositionally biased region" description="Basic and acidic residues" evidence="6">
    <location>
        <begin position="645"/>
        <end position="661"/>
    </location>
</feature>
<feature type="compositionally biased region" description="Acidic residues" evidence="6">
    <location>
        <begin position="662"/>
        <end position="685"/>
    </location>
</feature>
<keyword evidence="2" id="KW-0677">Repeat</keyword>
<feature type="compositionally biased region" description="Polar residues" evidence="6">
    <location>
        <begin position="1312"/>
        <end position="1330"/>
    </location>
</feature>
<dbReference type="FunFam" id="3.30.160.60:FF:000624">
    <property type="entry name" value="zinc finger protein 697"/>
    <property type="match status" value="1"/>
</dbReference>
<dbReference type="FunFam" id="3.30.160.60:FF:003059">
    <property type="entry name" value="Zinc finger protein 335"/>
    <property type="match status" value="1"/>
</dbReference>
<dbReference type="PANTHER" id="PTHR24403:SF36">
    <property type="entry name" value="ZINC FINGER PROTEIN 335"/>
    <property type="match status" value="1"/>
</dbReference>
<dbReference type="GO" id="GO:0005634">
    <property type="term" value="C:nucleus"/>
    <property type="evidence" value="ECO:0007669"/>
    <property type="project" value="TreeGrafter"/>
</dbReference>
<dbReference type="GO" id="GO:0000978">
    <property type="term" value="F:RNA polymerase II cis-regulatory region sequence-specific DNA binding"/>
    <property type="evidence" value="ECO:0007669"/>
    <property type="project" value="TreeGrafter"/>
</dbReference>
<keyword evidence="1" id="KW-0479">Metal-binding</keyword>
<feature type="compositionally biased region" description="Low complexity" evidence="6">
    <location>
        <begin position="14"/>
        <end position="43"/>
    </location>
</feature>
<feature type="compositionally biased region" description="Polar residues" evidence="6">
    <location>
        <begin position="519"/>
        <end position="535"/>
    </location>
</feature>
<accession>A0A674CYV7</accession>
<evidence type="ECO:0000256" key="4">
    <source>
        <dbReference type="ARBA" id="ARBA00022833"/>
    </source>
</evidence>
<dbReference type="PROSITE" id="PS00028">
    <property type="entry name" value="ZINC_FINGER_C2H2_1"/>
    <property type="match status" value="7"/>
</dbReference>